<dbReference type="AlphaFoldDB" id="A0AA87LUQ6"/>
<dbReference type="CDD" id="cd01167">
    <property type="entry name" value="bac_FRK"/>
    <property type="match status" value="1"/>
</dbReference>
<dbReference type="SUPFAM" id="SSF53613">
    <property type="entry name" value="Ribokinase-like"/>
    <property type="match status" value="1"/>
</dbReference>
<evidence type="ECO:0000313" key="7">
    <source>
        <dbReference type="EMBL" id="EIM07602.1"/>
    </source>
</evidence>
<dbReference type="RefSeq" id="WP_006829070.1">
    <property type="nucleotide sequence ID" value="NZ_AJYB01000014.1"/>
</dbReference>
<name>A0AA87LUQ6_9BACL</name>
<evidence type="ECO:0000256" key="2">
    <source>
        <dbReference type="ARBA" id="ARBA00022679"/>
    </source>
</evidence>
<accession>A0AA87LUQ6</accession>
<keyword evidence="5" id="KW-0067">ATP-binding</keyword>
<dbReference type="EMBL" id="AJYB01000014">
    <property type="protein sequence ID" value="EIM07602.1"/>
    <property type="molecule type" value="Genomic_DNA"/>
</dbReference>
<keyword evidence="3" id="KW-0547">Nucleotide-binding</keyword>
<gene>
    <name evidence="7" type="ORF">A1A1_05312</name>
</gene>
<dbReference type="Gene3D" id="3.40.1190.20">
    <property type="match status" value="1"/>
</dbReference>
<dbReference type="InterPro" id="IPR050306">
    <property type="entry name" value="PfkB_Carbo_kinase"/>
</dbReference>
<evidence type="ECO:0000259" key="6">
    <source>
        <dbReference type="Pfam" id="PF00294"/>
    </source>
</evidence>
<dbReference type="PANTHER" id="PTHR43085">
    <property type="entry name" value="HEXOKINASE FAMILY MEMBER"/>
    <property type="match status" value="1"/>
</dbReference>
<evidence type="ECO:0000256" key="3">
    <source>
        <dbReference type="ARBA" id="ARBA00022741"/>
    </source>
</evidence>
<dbReference type="InterPro" id="IPR029056">
    <property type="entry name" value="Ribokinase-like"/>
</dbReference>
<dbReference type="GO" id="GO:0005524">
    <property type="term" value="F:ATP binding"/>
    <property type="evidence" value="ECO:0007669"/>
    <property type="project" value="UniProtKB-KW"/>
</dbReference>
<organism evidence="7 8">
    <name type="scientific">Planococcus antarcticus DSM 14505</name>
    <dbReference type="NCBI Taxonomy" id="1185653"/>
    <lineage>
        <taxon>Bacteria</taxon>
        <taxon>Bacillati</taxon>
        <taxon>Bacillota</taxon>
        <taxon>Bacilli</taxon>
        <taxon>Bacillales</taxon>
        <taxon>Caryophanaceae</taxon>
        <taxon>Planococcus</taxon>
    </lineage>
</organism>
<comment type="caution">
    <text evidence="7">The sequence shown here is derived from an EMBL/GenBank/DDBJ whole genome shotgun (WGS) entry which is preliminary data.</text>
</comment>
<dbReference type="Proteomes" id="UP000004725">
    <property type="component" value="Unassembled WGS sequence"/>
</dbReference>
<keyword evidence="4" id="KW-0418">Kinase</keyword>
<comment type="similarity">
    <text evidence="1">Belongs to the carbohydrate kinase PfkB family.</text>
</comment>
<evidence type="ECO:0000313" key="8">
    <source>
        <dbReference type="Proteomes" id="UP000004725"/>
    </source>
</evidence>
<evidence type="ECO:0000256" key="4">
    <source>
        <dbReference type="ARBA" id="ARBA00022777"/>
    </source>
</evidence>
<dbReference type="PANTHER" id="PTHR43085:SF1">
    <property type="entry name" value="PSEUDOURIDINE KINASE-RELATED"/>
    <property type="match status" value="1"/>
</dbReference>
<dbReference type="Pfam" id="PF00294">
    <property type="entry name" value="PfkB"/>
    <property type="match status" value="1"/>
</dbReference>
<evidence type="ECO:0000256" key="5">
    <source>
        <dbReference type="ARBA" id="ARBA00022840"/>
    </source>
</evidence>
<dbReference type="PROSITE" id="PS00584">
    <property type="entry name" value="PFKB_KINASES_2"/>
    <property type="match status" value="1"/>
</dbReference>
<dbReference type="InterPro" id="IPR002173">
    <property type="entry name" value="Carboh/pur_kinase_PfkB_CS"/>
</dbReference>
<keyword evidence="2" id="KW-0808">Transferase</keyword>
<proteinExistence type="inferred from homology"/>
<reference evidence="7 8" key="1">
    <citation type="journal article" date="2012" name="J. Bacteriol.">
        <title>Genome Sequence of the Antarctic Psychrophile Bacterium Planococcus antarcticus DSM 14505.</title>
        <authorList>
            <person name="Margolles A."/>
            <person name="Gueimonde M."/>
            <person name="Sanchez B."/>
        </authorList>
    </citation>
    <scope>NUCLEOTIDE SEQUENCE [LARGE SCALE GENOMIC DNA]</scope>
    <source>
        <strain evidence="7 8">DSM 14505</strain>
    </source>
</reference>
<feature type="domain" description="Carbohydrate kinase PfkB" evidence="6">
    <location>
        <begin position="5"/>
        <end position="304"/>
    </location>
</feature>
<protein>
    <submittedName>
        <fullName evidence="7">Fructokinase</fullName>
    </submittedName>
</protein>
<dbReference type="InterPro" id="IPR011611">
    <property type="entry name" value="PfkB_dom"/>
</dbReference>
<evidence type="ECO:0000256" key="1">
    <source>
        <dbReference type="ARBA" id="ARBA00010688"/>
    </source>
</evidence>
<dbReference type="GO" id="GO:0016301">
    <property type="term" value="F:kinase activity"/>
    <property type="evidence" value="ECO:0007669"/>
    <property type="project" value="UniProtKB-KW"/>
</dbReference>
<sequence length="319" mass="35148">MENTKYILTYGDAFVDYIAANTKNDAFNRHLGGATVNVAAGVSRLGIPSGFITITGDDETSAFVRNALLREGVDLTHAIVVPEKRVSGVYIHLTGEFDRVFADYVNETPDLQVMRHELKLEAFESASIFHFCSGTLFHPEARKTTRKALEISKEFDVLCSYDVNIRPLRWESEELCRETVLEFLPMADIVKLTTVELAFLMATESLEEGISRLSRFDIPLVFVTDGENGTHAVFQSQTLHVPVIPVQPVDTTGAGDAFMAGVIRHIHMLGLPETQQAVIDCADFGNKLGALCATKAGALTAMPKLEEIEKIINQRSGEL</sequence>